<comment type="subcellular location">
    <subcellularLocation>
        <location evidence="1">Endoplasmic reticulum membrane</location>
        <topology evidence="1">Single-pass membrane protein</topology>
        <orientation evidence="1">Cytoplasmic side</orientation>
    </subcellularLocation>
    <subcellularLocation>
        <location evidence="9">Microsome membrane</location>
        <topology evidence="9">Single-pass membrane protein</topology>
        <orientation evidence="9">Cytoplasmic side</orientation>
    </subcellularLocation>
</comment>
<evidence type="ECO:0000256" key="7">
    <source>
        <dbReference type="ARBA" id="ARBA00023004"/>
    </source>
</evidence>
<dbReference type="GO" id="GO:0046872">
    <property type="term" value="F:metal ion binding"/>
    <property type="evidence" value="ECO:0007669"/>
    <property type="project" value="UniProtKB-UniRule"/>
</dbReference>
<dbReference type="Pfam" id="PF00173">
    <property type="entry name" value="Cyt-b5"/>
    <property type="match status" value="1"/>
</dbReference>
<evidence type="ECO:0000256" key="1">
    <source>
        <dbReference type="ARBA" id="ARBA00004131"/>
    </source>
</evidence>
<evidence type="ECO:0000256" key="4">
    <source>
        <dbReference type="ARBA" id="ARBA00022723"/>
    </source>
</evidence>
<dbReference type="InterPro" id="IPR018506">
    <property type="entry name" value="Cyt_B5_heme-BS"/>
</dbReference>
<comment type="similarity">
    <text evidence="10 11">Belongs to the cytochrome b5 family.</text>
</comment>
<protein>
    <recommendedName>
        <fullName evidence="12">Cytochrome b5 heme-binding domain-containing protein</fullName>
    </recommendedName>
</protein>
<dbReference type="Gene3D" id="3.10.120.10">
    <property type="entry name" value="Cytochrome b5-like heme/steroid binding domain"/>
    <property type="match status" value="1"/>
</dbReference>
<dbReference type="AlphaFoldDB" id="A0AA38WCI5"/>
<keyword evidence="11" id="KW-1133">Transmembrane helix</keyword>
<evidence type="ECO:0000256" key="8">
    <source>
        <dbReference type="ARBA" id="ARBA00023136"/>
    </source>
</evidence>
<keyword evidence="8 11" id="KW-0472">Membrane</keyword>
<dbReference type="GO" id="GO:0020037">
    <property type="term" value="F:heme binding"/>
    <property type="evidence" value="ECO:0007669"/>
    <property type="project" value="UniProtKB-UniRule"/>
</dbReference>
<evidence type="ECO:0000313" key="13">
    <source>
        <dbReference type="EMBL" id="KAJ9555497.1"/>
    </source>
</evidence>
<keyword evidence="5" id="KW-0256">Endoplasmic reticulum</keyword>
<keyword evidence="7 11" id="KW-0408">Iron</keyword>
<keyword evidence="3 11" id="KW-0812">Transmembrane</keyword>
<comment type="caution">
    <text evidence="13">The sequence shown here is derived from an EMBL/GenBank/DDBJ whole genome shotgun (WGS) entry which is preliminary data.</text>
</comment>
<dbReference type="PANTHER" id="PTHR19359:SF127">
    <property type="entry name" value="CYTOCHROME B5-LIKE HEME_STEROID-BINDING DOMAIN PROTEIN"/>
    <property type="match status" value="1"/>
</dbReference>
<dbReference type="PROSITE" id="PS50255">
    <property type="entry name" value="CYTOCHROME_B5_2"/>
    <property type="match status" value="1"/>
</dbReference>
<proteinExistence type="inferred from homology"/>
<sequence>MCSIFCKFKFFSIIRKKTIINLKNMVFNLDDVSLHNNDKDCWVIINARVYDVTNFLNDHPGGNDVLLDVAGKNASEEFEEAGHGSAARLMLDEYYVGEVNHTTLPSSISKTTKLERHPKKQTITKEDKLSGLSFLANSVGILLPLAIITVGIGFVLYK</sequence>
<dbReference type="EMBL" id="JARYMX010000003">
    <property type="protein sequence ID" value="KAJ9555497.1"/>
    <property type="molecule type" value="Genomic_DNA"/>
</dbReference>
<evidence type="ECO:0000256" key="10">
    <source>
        <dbReference type="ARBA" id="ARBA00038168"/>
    </source>
</evidence>
<evidence type="ECO:0000256" key="11">
    <source>
        <dbReference type="RuleBase" id="RU362121"/>
    </source>
</evidence>
<evidence type="ECO:0000259" key="12">
    <source>
        <dbReference type="PROSITE" id="PS50255"/>
    </source>
</evidence>
<keyword evidence="6" id="KW-0492">Microsome</keyword>
<keyword evidence="14" id="KW-1185">Reference proteome</keyword>
<dbReference type="SMART" id="SM01117">
    <property type="entry name" value="Cyt-b5"/>
    <property type="match status" value="1"/>
</dbReference>
<evidence type="ECO:0000256" key="9">
    <source>
        <dbReference type="ARBA" id="ARBA00037877"/>
    </source>
</evidence>
<reference evidence="13" key="1">
    <citation type="submission" date="2023-03" db="EMBL/GenBank/DDBJ databases">
        <title>Chromosome-scale reference genome and RAD-based genetic map of yellow starthistle (Centaurea solstitialis) reveal putative structural variation and QTLs associated with invader traits.</title>
        <authorList>
            <person name="Reatini B."/>
            <person name="Cang F.A."/>
            <person name="Jiang Q."/>
            <person name="Mckibben M.T.W."/>
            <person name="Barker M.S."/>
            <person name="Rieseberg L.H."/>
            <person name="Dlugosch K.M."/>
        </authorList>
    </citation>
    <scope>NUCLEOTIDE SEQUENCE</scope>
    <source>
        <strain evidence="13">CAN-66</strain>
        <tissue evidence="13">Leaf</tissue>
    </source>
</reference>
<dbReference type="InterPro" id="IPR050668">
    <property type="entry name" value="Cytochrome_b5"/>
</dbReference>
<name>A0AA38WCI5_9ASTR</name>
<dbReference type="FunFam" id="3.10.120.10:FF:000002">
    <property type="entry name" value="Cytochrome b5 type B"/>
    <property type="match status" value="1"/>
</dbReference>
<dbReference type="PROSITE" id="PS00191">
    <property type="entry name" value="CYTOCHROME_B5_1"/>
    <property type="match status" value="1"/>
</dbReference>
<accession>A0AA38WCI5</accession>
<feature type="transmembrane region" description="Helical" evidence="11">
    <location>
        <begin position="134"/>
        <end position="157"/>
    </location>
</feature>
<keyword evidence="2 11" id="KW-0349">Heme</keyword>
<dbReference type="InterPro" id="IPR001199">
    <property type="entry name" value="Cyt_B5-like_heme/steroid-bd"/>
</dbReference>
<dbReference type="PRINTS" id="PR00363">
    <property type="entry name" value="CYTOCHROMEB5"/>
</dbReference>
<evidence type="ECO:0000256" key="5">
    <source>
        <dbReference type="ARBA" id="ARBA00022824"/>
    </source>
</evidence>
<keyword evidence="4 11" id="KW-0479">Metal-binding</keyword>
<feature type="domain" description="Cytochrome b5 heme-binding" evidence="12">
    <location>
        <begin position="24"/>
        <end position="100"/>
    </location>
</feature>
<evidence type="ECO:0000313" key="14">
    <source>
        <dbReference type="Proteomes" id="UP001172457"/>
    </source>
</evidence>
<dbReference type="InterPro" id="IPR036400">
    <property type="entry name" value="Cyt_B5-like_heme/steroid_sf"/>
</dbReference>
<evidence type="ECO:0000256" key="2">
    <source>
        <dbReference type="ARBA" id="ARBA00022617"/>
    </source>
</evidence>
<organism evidence="13 14">
    <name type="scientific">Centaurea solstitialis</name>
    <name type="common">yellow star-thistle</name>
    <dbReference type="NCBI Taxonomy" id="347529"/>
    <lineage>
        <taxon>Eukaryota</taxon>
        <taxon>Viridiplantae</taxon>
        <taxon>Streptophyta</taxon>
        <taxon>Embryophyta</taxon>
        <taxon>Tracheophyta</taxon>
        <taxon>Spermatophyta</taxon>
        <taxon>Magnoliopsida</taxon>
        <taxon>eudicotyledons</taxon>
        <taxon>Gunneridae</taxon>
        <taxon>Pentapetalae</taxon>
        <taxon>asterids</taxon>
        <taxon>campanulids</taxon>
        <taxon>Asterales</taxon>
        <taxon>Asteraceae</taxon>
        <taxon>Carduoideae</taxon>
        <taxon>Cardueae</taxon>
        <taxon>Centaureinae</taxon>
        <taxon>Centaurea</taxon>
    </lineage>
</organism>
<dbReference type="PANTHER" id="PTHR19359">
    <property type="entry name" value="CYTOCHROME B5"/>
    <property type="match status" value="1"/>
</dbReference>
<dbReference type="SUPFAM" id="SSF55856">
    <property type="entry name" value="Cytochrome b5-like heme/steroid binding domain"/>
    <property type="match status" value="1"/>
</dbReference>
<dbReference type="Proteomes" id="UP001172457">
    <property type="component" value="Chromosome 3"/>
</dbReference>
<evidence type="ECO:0000256" key="6">
    <source>
        <dbReference type="ARBA" id="ARBA00022848"/>
    </source>
</evidence>
<evidence type="ECO:0000256" key="3">
    <source>
        <dbReference type="ARBA" id="ARBA00022692"/>
    </source>
</evidence>
<gene>
    <name evidence="13" type="ORF">OSB04_010111</name>
</gene>
<dbReference type="GO" id="GO:0005789">
    <property type="term" value="C:endoplasmic reticulum membrane"/>
    <property type="evidence" value="ECO:0007669"/>
    <property type="project" value="UniProtKB-SubCell"/>
</dbReference>